<feature type="transmembrane region" description="Helical" evidence="1">
    <location>
        <begin position="20"/>
        <end position="41"/>
    </location>
</feature>
<keyword evidence="2" id="KW-0496">Mitochondrion</keyword>
<dbReference type="AlphaFoldDB" id="A0A4D6FET5"/>
<name>A0A4D6FET5_9AGAR</name>
<evidence type="ECO:0008006" key="3">
    <source>
        <dbReference type="Google" id="ProtNLM"/>
    </source>
</evidence>
<sequence>MVECLQIVIYNRGFSSKGIIFFYLTIVCIVLVINILVYLNWDLGASLLQLYNLGNNNYQDTFKFSTILLISLTRLEKRRRRTNLTNLPYNKDIKQNVLKKGLTKSIKPITPEEFKYLTYANLFSLIKEKDKGLPTNNPFILAKRYLKKKIPPSVKIINELLNHRNVKINQKEFDELSNLPFSQFDLPLSINDKERLTSIIGSSDSLVKTHYCAYMFTYLKTGEKYIGSTINSGQRIRVYLKPGSPMKAIKGSFGRHLAKNKLNDLRLSVAVIPAHLSRDNFNLVLEQILFLKHYPEFNDVYVAGSGGETVFSAEDLIKKMKVRGTPIYVYNLDKSKLIHAFYSYRQAGRLLPCRWNSIRDAVLGHRTFRGLYFETQLIDSAFIEYVSIENLIKTMEEHIETYGVIRKGKTPSIILASHNETKECWQFKSIPELNKFFKALSLKTISVDKFKRHVSQKDPLYGFTLTKYPINEISDLSLKKSLNFDVNHYLTTKLSKIYPIVLNPQS</sequence>
<protein>
    <recommendedName>
        <fullName evidence="3">GIY-YIG domain-containing protein</fullName>
    </recommendedName>
</protein>
<reference evidence="2" key="1">
    <citation type="journal article" date="2019" name="BMC Genomics">
        <title>Mobile genetic elements explain size variation in the mitochondrial genomes of four closely-related Armillaria species.</title>
        <authorList>
            <person name="Kolesnikova A.I."/>
            <person name="Putintseva Y.A."/>
            <person name="Simonov E.P."/>
            <person name="Biriukov V.V."/>
            <person name="Oreshkova N.V."/>
            <person name="Pavlov I.N."/>
            <person name="Sharov V.V."/>
            <person name="Kuzmin D.A."/>
            <person name="Anderson J.B."/>
            <person name="Krutovsky K.V."/>
        </authorList>
    </citation>
    <scope>NUCLEOTIDE SEQUENCE</scope>
</reference>
<keyword evidence="1" id="KW-1133">Transmembrane helix</keyword>
<dbReference type="EMBL" id="MH282847">
    <property type="protein sequence ID" value="QCB16348.1"/>
    <property type="molecule type" value="Genomic_DNA"/>
</dbReference>
<gene>
    <name evidence="2" type="primary">oi2nad1</name>
</gene>
<keyword evidence="1" id="KW-0812">Transmembrane</keyword>
<evidence type="ECO:0000256" key="1">
    <source>
        <dbReference type="SAM" id="Phobius"/>
    </source>
</evidence>
<proteinExistence type="predicted"/>
<organism evidence="2">
    <name type="scientific">Armillaria sinapina</name>
    <dbReference type="NCBI Taxonomy" id="64372"/>
    <lineage>
        <taxon>Eukaryota</taxon>
        <taxon>Fungi</taxon>
        <taxon>Dikarya</taxon>
        <taxon>Basidiomycota</taxon>
        <taxon>Agaricomycotina</taxon>
        <taxon>Agaricomycetes</taxon>
        <taxon>Agaricomycetidae</taxon>
        <taxon>Agaricales</taxon>
        <taxon>Marasmiineae</taxon>
        <taxon>Physalacriaceae</taxon>
        <taxon>Armillaria</taxon>
    </lineage>
</organism>
<keyword evidence="1" id="KW-0472">Membrane</keyword>
<dbReference type="GeneID" id="40135478"/>
<geneLocation type="mitochondrion" evidence="2"/>
<dbReference type="RefSeq" id="YP_009631568.1">
    <property type="nucleotide sequence ID" value="NC_042229.1"/>
</dbReference>
<accession>A0A4D6FET5</accession>
<evidence type="ECO:0000313" key="2">
    <source>
        <dbReference type="EMBL" id="QCB16348.1"/>
    </source>
</evidence>